<name>A0AA44WAJ0_VERDA</name>
<evidence type="ECO:0000313" key="1">
    <source>
        <dbReference type="EMBL" id="PNH26927.1"/>
    </source>
</evidence>
<organism evidence="1 2">
    <name type="scientific">Verticillium dahliae</name>
    <name type="common">Verticillium wilt</name>
    <dbReference type="NCBI Taxonomy" id="27337"/>
    <lineage>
        <taxon>Eukaryota</taxon>
        <taxon>Fungi</taxon>
        <taxon>Dikarya</taxon>
        <taxon>Ascomycota</taxon>
        <taxon>Pezizomycotina</taxon>
        <taxon>Sordariomycetes</taxon>
        <taxon>Hypocreomycetidae</taxon>
        <taxon>Glomerellales</taxon>
        <taxon>Plectosphaerellaceae</taxon>
        <taxon>Verticillium</taxon>
    </lineage>
</organism>
<protein>
    <submittedName>
        <fullName evidence="1">Uncharacterized protein</fullName>
    </submittedName>
</protein>
<proteinExistence type="predicted"/>
<reference evidence="1 2" key="1">
    <citation type="submission" date="2017-12" db="EMBL/GenBank/DDBJ databases">
        <title>Comparative genomics yields insights into virulence evolution of Verticillium dahliae.</title>
        <authorList>
            <person name="Fan R."/>
            <person name="Armitage A.D."/>
            <person name="Cascant-Lopez E."/>
            <person name="Sobczyk M."/>
            <person name="Cockerton H.M."/>
            <person name="Harrison R.J."/>
        </authorList>
    </citation>
    <scope>NUCLEOTIDE SEQUENCE [LARGE SCALE GENOMIC DNA]</scope>
    <source>
        <strain evidence="1 2">12008</strain>
    </source>
</reference>
<dbReference type="Proteomes" id="UP000236305">
    <property type="component" value="Unassembled WGS sequence"/>
</dbReference>
<evidence type="ECO:0000313" key="2">
    <source>
        <dbReference type="Proteomes" id="UP000236305"/>
    </source>
</evidence>
<gene>
    <name evidence="1" type="ORF">BJF96_g9756</name>
</gene>
<sequence>MVEWFYRKAYALNGTSTNTFFEPNGTSNTICQSIFSRSNTPYGVSVKMSGSATELPKFATKVEKPDDLRKECEFITGLSCDPPVWVDIADADVVQPSRRTAAIIVDMRNVVSTTVQVFDKNNKYQGEVDMNGKGSLWIVQWTPGWKFFSVGPCPIAQVKKSKGPKESKG</sequence>
<accession>A0AA44WAJ0</accession>
<dbReference type="EMBL" id="MPSH01000054">
    <property type="protein sequence ID" value="PNH26927.1"/>
    <property type="molecule type" value="Genomic_DNA"/>
</dbReference>
<comment type="caution">
    <text evidence="1">The sequence shown here is derived from an EMBL/GenBank/DDBJ whole genome shotgun (WGS) entry which is preliminary data.</text>
</comment>
<dbReference type="AlphaFoldDB" id="A0AA44WAJ0"/>